<dbReference type="InterPro" id="IPR001810">
    <property type="entry name" value="F-box_dom"/>
</dbReference>
<dbReference type="PANTHER" id="PTHR24414">
    <property type="entry name" value="F-BOX/KELCH-REPEAT PROTEIN SKIP4"/>
    <property type="match status" value="1"/>
</dbReference>
<name>A0A6D2KX81_9BRAS</name>
<dbReference type="AlphaFoldDB" id="A0A6D2KX81"/>
<dbReference type="SUPFAM" id="SSF117281">
    <property type="entry name" value="Kelch motif"/>
    <property type="match status" value="1"/>
</dbReference>
<accession>A0A6D2KX81</accession>
<evidence type="ECO:0008006" key="5">
    <source>
        <dbReference type="Google" id="ProtNLM"/>
    </source>
</evidence>
<dbReference type="CDD" id="cd22152">
    <property type="entry name" value="F-box_AtAFR-like"/>
    <property type="match status" value="1"/>
</dbReference>
<proteinExistence type="predicted"/>
<dbReference type="OrthoDB" id="45365at2759"/>
<keyword evidence="4" id="KW-1185">Reference proteome</keyword>
<dbReference type="PANTHER" id="PTHR24414:SF70">
    <property type="entry name" value="F-BOX DOMAIN-CONTAINING PROTEIN"/>
    <property type="match status" value="1"/>
</dbReference>
<gene>
    <name evidence="3" type="ORF">MERR_LOCUS39077</name>
</gene>
<evidence type="ECO:0000313" key="3">
    <source>
        <dbReference type="EMBL" id="CAA7051842.1"/>
    </source>
</evidence>
<organism evidence="3 4">
    <name type="scientific">Microthlaspi erraticum</name>
    <dbReference type="NCBI Taxonomy" id="1685480"/>
    <lineage>
        <taxon>Eukaryota</taxon>
        <taxon>Viridiplantae</taxon>
        <taxon>Streptophyta</taxon>
        <taxon>Embryophyta</taxon>
        <taxon>Tracheophyta</taxon>
        <taxon>Spermatophyta</taxon>
        <taxon>Magnoliopsida</taxon>
        <taxon>eudicotyledons</taxon>
        <taxon>Gunneridae</taxon>
        <taxon>Pentapetalae</taxon>
        <taxon>rosids</taxon>
        <taxon>malvids</taxon>
        <taxon>Brassicales</taxon>
        <taxon>Brassicaceae</taxon>
        <taxon>Coluteocarpeae</taxon>
        <taxon>Microthlaspi</taxon>
    </lineage>
</organism>
<dbReference type="InterPro" id="IPR050354">
    <property type="entry name" value="F-box/kelch-repeat_ARATH"/>
</dbReference>
<comment type="caution">
    <text evidence="3">The sequence shown here is derived from an EMBL/GenBank/DDBJ whole genome shotgun (WGS) entry which is preliminary data.</text>
</comment>
<dbReference type="Pfam" id="PF00646">
    <property type="entry name" value="F-box"/>
    <property type="match status" value="1"/>
</dbReference>
<reference evidence="3" key="1">
    <citation type="submission" date="2020-01" db="EMBL/GenBank/DDBJ databases">
        <authorList>
            <person name="Mishra B."/>
        </authorList>
    </citation>
    <scope>NUCLEOTIDE SEQUENCE [LARGE SCALE GENOMIC DNA]</scope>
</reference>
<dbReference type="Gene3D" id="2.120.10.80">
    <property type="entry name" value="Kelch-type beta propeller"/>
    <property type="match status" value="1"/>
</dbReference>
<dbReference type="SMART" id="SM00612">
    <property type="entry name" value="Kelch"/>
    <property type="match status" value="1"/>
</dbReference>
<protein>
    <recommendedName>
        <fullName evidence="5">F-box domain-containing protein</fullName>
    </recommendedName>
</protein>
<feature type="domain" description="F-box" evidence="1">
    <location>
        <begin position="16"/>
        <end position="50"/>
    </location>
</feature>
<feature type="domain" description="FKB95-like N-terminal Kelch" evidence="2">
    <location>
        <begin position="89"/>
        <end position="351"/>
    </location>
</feature>
<sequence>MSLPVSSTSSSLPIQDELIVSCFAKVPRSDYPSLSLVSKPFSRLIASPEINLVRSLSQSTENVLYVALGIYQTLNKNPWNAKTIGLNVWYTLNQKPQREGSNPRNHKLVPFPSFPSLPCRGASVIAVGNEIYVFGGFINGEVTSNVFVIDSRFCTSRFLPSMRVARSYAAVGVVDGKIYVIGGCEKVVSLDIEVLDVKAQTWECSLGFCSEEMWEITMKSVVMNEKIYIMDAFHSFVYDPKTGEWDKDYLLDEEWGCCSCVIDNMLFTLDYQNNIKVYDPKAKSWTFMMGVEDLPNMISYDGSRMANHGGKLAILYFKRYVNLTEIWYTEIALKKREGKKIWGKVLWYNLVISLNYLPTITECLDVMI</sequence>
<dbReference type="InterPro" id="IPR057499">
    <property type="entry name" value="Kelch_FKB95"/>
</dbReference>
<dbReference type="EMBL" id="CACVBM020001495">
    <property type="protein sequence ID" value="CAA7051842.1"/>
    <property type="molecule type" value="Genomic_DNA"/>
</dbReference>
<evidence type="ECO:0000313" key="4">
    <source>
        <dbReference type="Proteomes" id="UP000467841"/>
    </source>
</evidence>
<dbReference type="InterPro" id="IPR006652">
    <property type="entry name" value="Kelch_1"/>
</dbReference>
<evidence type="ECO:0000259" key="1">
    <source>
        <dbReference type="Pfam" id="PF00646"/>
    </source>
</evidence>
<dbReference type="Proteomes" id="UP000467841">
    <property type="component" value="Unassembled WGS sequence"/>
</dbReference>
<dbReference type="Pfam" id="PF25210">
    <property type="entry name" value="Kelch_FKB95"/>
    <property type="match status" value="1"/>
</dbReference>
<evidence type="ECO:0000259" key="2">
    <source>
        <dbReference type="Pfam" id="PF25210"/>
    </source>
</evidence>
<dbReference type="InterPro" id="IPR015915">
    <property type="entry name" value="Kelch-typ_b-propeller"/>
</dbReference>